<dbReference type="OrthoDB" id="415532at2759"/>
<dbReference type="InterPro" id="IPR049207">
    <property type="entry name" value="DUF4246_N"/>
</dbReference>
<dbReference type="Pfam" id="PF21666">
    <property type="entry name" value="DUF4246_N"/>
    <property type="match status" value="1"/>
</dbReference>
<feature type="compositionally biased region" description="Acidic residues" evidence="1">
    <location>
        <begin position="426"/>
        <end position="440"/>
    </location>
</feature>
<dbReference type="GeneID" id="39589171"/>
<dbReference type="PANTHER" id="PTHR33119">
    <property type="entry name" value="IFI3P"/>
    <property type="match status" value="1"/>
</dbReference>
<evidence type="ECO:0000259" key="3">
    <source>
        <dbReference type="Pfam" id="PF21666"/>
    </source>
</evidence>
<gene>
    <name evidence="4" type="ORF">EHS24_004628</name>
</gene>
<keyword evidence="5" id="KW-1185">Reference proteome</keyword>
<feature type="region of interest" description="Disordered" evidence="1">
    <location>
        <begin position="403"/>
        <end position="440"/>
    </location>
</feature>
<comment type="caution">
    <text evidence="4">The sequence shown here is derived from an EMBL/GenBank/DDBJ whole genome shotgun (WGS) entry which is preliminary data.</text>
</comment>
<protein>
    <submittedName>
        <fullName evidence="4">Uncharacterized protein</fullName>
    </submittedName>
</protein>
<accession>A0A427Y5M3</accession>
<dbReference type="InterPro" id="IPR025340">
    <property type="entry name" value="DUF4246"/>
</dbReference>
<feature type="domain" description="DUF4246" evidence="2">
    <location>
        <begin position="100"/>
        <end position="644"/>
    </location>
</feature>
<evidence type="ECO:0000313" key="5">
    <source>
        <dbReference type="Proteomes" id="UP000279236"/>
    </source>
</evidence>
<feature type="domain" description="DUF4246" evidence="3">
    <location>
        <begin position="9"/>
        <end position="81"/>
    </location>
</feature>
<organism evidence="4 5">
    <name type="scientific">Apiotrichum porosum</name>
    <dbReference type="NCBI Taxonomy" id="105984"/>
    <lineage>
        <taxon>Eukaryota</taxon>
        <taxon>Fungi</taxon>
        <taxon>Dikarya</taxon>
        <taxon>Basidiomycota</taxon>
        <taxon>Agaricomycotina</taxon>
        <taxon>Tremellomycetes</taxon>
        <taxon>Trichosporonales</taxon>
        <taxon>Trichosporonaceae</taxon>
        <taxon>Apiotrichum</taxon>
    </lineage>
</organism>
<dbReference type="EMBL" id="RSCE01000002">
    <property type="protein sequence ID" value="RSH86378.1"/>
    <property type="molecule type" value="Genomic_DNA"/>
</dbReference>
<evidence type="ECO:0000313" key="4">
    <source>
        <dbReference type="EMBL" id="RSH86378.1"/>
    </source>
</evidence>
<feature type="compositionally biased region" description="Low complexity" evidence="1">
    <location>
        <begin position="403"/>
        <end position="425"/>
    </location>
</feature>
<proteinExistence type="predicted"/>
<sequence length="706" mass="80048">MTTAPRVGLPGLDAPLTKYVGKYLGKYGGAFPSAVQEGQWQSNTITTRERAMLWFINTITDKPEWDRKVFDDTIVAKWRAELDTFVATGLEPLDRGFTNEMYDYCIKELRDKAKVHQETGLVAVFDAAGAVFKSDTAVSQTLRDALRKAAAPLEEGDKDWHPGSDDKVLDLVHPSLWPLVYGRTHVLKDKEINLDNCLDAYGSGDALPLPTNEPEQENKWGPPAVERLLSTKFQWLPAEVEFVDNKAKFTSYINNLHPKHQAEVYPVVEDLLTAAMPLFQATYDRVMSWTAVEDEMVRTRVPCMTSNRQCTTPMICNPKNKEGNYWCSSYNHTYIAHPERRRDDSPNPENDGEEDEDDDDDDNDNDDDDEDNDNDNDDGEDYLDALMEEIEQDRIANPTEAANTEATTTEGAAGGATENGVAVANDNDDDDEDDESDDDDNWEAQEAWFNETHPIKQPEPKEYEYLGVKEFNTAGPWFPEHKRLQVIVKLANIHLTPEKPTYDGGSWHIEGQLNERICATALYYYDNDNITESKLGFRTVADREEMTCNFEYDQGDHEPFKQIYGANVEMGDEDSAAQQHHGDVVTSEGRLLVFPNVYQHRVSGFELADKTKPGHRKIVAIFLVDPNTPVISTANVPPQQIHWCGIAPVDNKLPPEIAEMVYSELPCPYNLDTAKKIREELIEERKTLDVKTDELVRYAEWSFCEH</sequence>
<feature type="compositionally biased region" description="Acidic residues" evidence="1">
    <location>
        <begin position="350"/>
        <end position="380"/>
    </location>
</feature>
<dbReference type="STRING" id="105984.A0A427Y5M3"/>
<evidence type="ECO:0000256" key="1">
    <source>
        <dbReference type="SAM" id="MobiDB-lite"/>
    </source>
</evidence>
<reference evidence="4 5" key="1">
    <citation type="submission" date="2018-11" db="EMBL/GenBank/DDBJ databases">
        <title>Genome sequence of Apiotrichum porosum DSM 27194.</title>
        <authorList>
            <person name="Aliyu H."/>
            <person name="Gorte O."/>
            <person name="Ochsenreither K."/>
        </authorList>
    </citation>
    <scope>NUCLEOTIDE SEQUENCE [LARGE SCALE GENOMIC DNA]</scope>
    <source>
        <strain evidence="4 5">DSM 27194</strain>
    </source>
</reference>
<dbReference type="AlphaFoldDB" id="A0A427Y5M3"/>
<dbReference type="Pfam" id="PF14033">
    <property type="entry name" value="DUF4246"/>
    <property type="match status" value="1"/>
</dbReference>
<dbReference type="InterPro" id="IPR049192">
    <property type="entry name" value="DUF4246_C"/>
</dbReference>
<feature type="region of interest" description="Disordered" evidence="1">
    <location>
        <begin position="338"/>
        <end position="380"/>
    </location>
</feature>
<dbReference type="Proteomes" id="UP000279236">
    <property type="component" value="Unassembled WGS sequence"/>
</dbReference>
<name>A0A427Y5M3_9TREE</name>
<dbReference type="PANTHER" id="PTHR33119:SF1">
    <property type="entry name" value="FE2OG DIOXYGENASE DOMAIN-CONTAINING PROTEIN"/>
    <property type="match status" value="1"/>
</dbReference>
<dbReference type="RefSeq" id="XP_028479163.1">
    <property type="nucleotide sequence ID" value="XM_028620191.1"/>
</dbReference>
<evidence type="ECO:0000259" key="2">
    <source>
        <dbReference type="Pfam" id="PF14033"/>
    </source>
</evidence>